<reference evidence="4" key="1">
    <citation type="submission" date="2021-01" db="EMBL/GenBank/DDBJ databases">
        <authorList>
            <person name="Eckstrom K.M.E."/>
        </authorList>
    </citation>
    <scope>NUCLEOTIDE SEQUENCE</scope>
    <source>
        <strain evidence="4">UVCC 0001</strain>
    </source>
</reference>
<dbReference type="SUPFAM" id="SSF52058">
    <property type="entry name" value="L domain-like"/>
    <property type="match status" value="1"/>
</dbReference>
<dbReference type="GO" id="GO:0005930">
    <property type="term" value="C:axoneme"/>
    <property type="evidence" value="ECO:0007669"/>
    <property type="project" value="UniProtKB-SubCell"/>
</dbReference>
<dbReference type="Proteomes" id="UP001255856">
    <property type="component" value="Unassembled WGS sequence"/>
</dbReference>
<keyword evidence="5" id="KW-1185">Reference proteome</keyword>
<evidence type="ECO:0000313" key="4">
    <source>
        <dbReference type="EMBL" id="KAK2079117.1"/>
    </source>
</evidence>
<dbReference type="Gene3D" id="3.80.10.10">
    <property type="entry name" value="Ribonuclease Inhibitor"/>
    <property type="match status" value="1"/>
</dbReference>
<dbReference type="AlphaFoldDB" id="A0AAD9IMQ2"/>
<dbReference type="EMBL" id="JASFZW010000003">
    <property type="protein sequence ID" value="KAK2079117.1"/>
    <property type="molecule type" value="Genomic_DNA"/>
</dbReference>
<evidence type="ECO:0000256" key="2">
    <source>
        <dbReference type="SAM" id="MobiDB-lite"/>
    </source>
</evidence>
<feature type="region of interest" description="Disordered" evidence="2">
    <location>
        <begin position="275"/>
        <end position="307"/>
    </location>
</feature>
<evidence type="ECO:0000256" key="3">
    <source>
        <dbReference type="SAM" id="Phobius"/>
    </source>
</evidence>
<feature type="region of interest" description="Disordered" evidence="2">
    <location>
        <begin position="350"/>
        <end position="373"/>
    </location>
</feature>
<organism evidence="4 5">
    <name type="scientific">Prototheca wickerhamii</name>
    <dbReference type="NCBI Taxonomy" id="3111"/>
    <lineage>
        <taxon>Eukaryota</taxon>
        <taxon>Viridiplantae</taxon>
        <taxon>Chlorophyta</taxon>
        <taxon>core chlorophytes</taxon>
        <taxon>Trebouxiophyceae</taxon>
        <taxon>Chlorellales</taxon>
        <taxon>Chlorellaceae</taxon>
        <taxon>Prototheca</taxon>
    </lineage>
</organism>
<comment type="caution">
    <text evidence="4">The sequence shown here is derived from an EMBL/GenBank/DDBJ whole genome shotgun (WGS) entry which is preliminary data.</text>
</comment>
<feature type="region of interest" description="Disordered" evidence="2">
    <location>
        <begin position="445"/>
        <end position="464"/>
    </location>
</feature>
<protein>
    <submittedName>
        <fullName evidence="4">Uncharacterized protein</fullName>
    </submittedName>
</protein>
<evidence type="ECO:0000256" key="1">
    <source>
        <dbReference type="ARBA" id="ARBA00004430"/>
    </source>
</evidence>
<accession>A0AAD9IMQ2</accession>
<comment type="subcellular location">
    <subcellularLocation>
        <location evidence="1">Cytoplasm</location>
        <location evidence="1">Cytoskeleton</location>
        <location evidence="1">Cilium axoneme</location>
    </subcellularLocation>
</comment>
<proteinExistence type="predicted"/>
<gene>
    <name evidence="4" type="ORF">QBZ16_002808</name>
</gene>
<evidence type="ECO:0000313" key="5">
    <source>
        <dbReference type="Proteomes" id="UP001255856"/>
    </source>
</evidence>
<dbReference type="PANTHER" id="PTHR48010">
    <property type="entry name" value="OS05G0588300 PROTEIN"/>
    <property type="match status" value="1"/>
</dbReference>
<feature type="transmembrane region" description="Helical" evidence="3">
    <location>
        <begin position="312"/>
        <end position="338"/>
    </location>
</feature>
<feature type="compositionally biased region" description="Low complexity" evidence="2">
    <location>
        <begin position="280"/>
        <end position="293"/>
    </location>
</feature>
<name>A0AAD9IMQ2_PROWI</name>
<dbReference type="Pfam" id="PF00560">
    <property type="entry name" value="LRR_1"/>
    <property type="match status" value="1"/>
</dbReference>
<dbReference type="InterPro" id="IPR032675">
    <property type="entry name" value="LRR_dom_sf"/>
</dbReference>
<keyword evidence="3" id="KW-0472">Membrane</keyword>
<dbReference type="InterPro" id="IPR050994">
    <property type="entry name" value="At_inactive_RLKs"/>
</dbReference>
<keyword evidence="3" id="KW-0812">Transmembrane</keyword>
<dbReference type="InterPro" id="IPR001611">
    <property type="entry name" value="Leu-rich_rpt"/>
</dbReference>
<dbReference type="PANTHER" id="PTHR48010:SF58">
    <property type="entry name" value="RECEPTOR PROTEIN KINASE-LIKE PROTEIN ZAR1"/>
    <property type="match status" value="1"/>
</dbReference>
<sequence length="483" mass="50055">MLRAVVSATSYALDIATQNGPAELQPQDELALRSLTRGVDGCCTQPGTCKQLKELLAGSTPLLALCYRDGNLCDADGRLLALDLSHQDLGCANVPHQSLGQLSSLQLLDLTGTGLSGHVSGLVTLVRSLPDLRGIRAAHNELAGALDCALLAPGLSELDLAGNRLSGSVPPCFLSSQSLHHLRLSHNALAGELPTPTEACGLHTVRLDHMQLRGPLPDLSGASRLSVADLSHNRLTQPRKAAWPALLRSLRLAGNGLDESALRLPPWLAGATRRGRALRRGGAPAAGHPGARRASGDRPTAPGGPSAGPAGLWASAAAGVALAVAALLSIVLVGTLGFNARAALQRSASSAPAPLSTIAEEESASLSPASRGEEACTSARPVAELSEAGSDIRAYASAENLAPASSAEQELVFRRVQAIRRKATAGSDDERAYAESTHAAVARKISNKSDISDGLHADLEEENSSDGLRIRAWVKDANAKKDD</sequence>
<keyword evidence="3" id="KW-1133">Transmembrane helix</keyword>